<dbReference type="InterPro" id="IPR029028">
    <property type="entry name" value="Alpha/beta_knot_MTases"/>
</dbReference>
<dbReference type="EMBL" id="CAJNNV010025668">
    <property type="protein sequence ID" value="CAE8615609.1"/>
    <property type="molecule type" value="Genomic_DNA"/>
</dbReference>
<dbReference type="InterPro" id="IPR003742">
    <property type="entry name" value="RlmH-like"/>
</dbReference>
<reference evidence="6" key="1">
    <citation type="submission" date="2021-02" db="EMBL/GenBank/DDBJ databases">
        <authorList>
            <person name="Dougan E. K."/>
            <person name="Rhodes N."/>
            <person name="Thang M."/>
            <person name="Chan C."/>
        </authorList>
    </citation>
    <scope>NUCLEOTIDE SEQUENCE</scope>
</reference>
<evidence type="ECO:0000313" key="6">
    <source>
        <dbReference type="EMBL" id="CAE8647903.1"/>
    </source>
</evidence>
<dbReference type="PANTHER" id="PTHR33603">
    <property type="entry name" value="METHYLTRANSFERASE"/>
    <property type="match status" value="1"/>
</dbReference>
<dbReference type="Proteomes" id="UP000626109">
    <property type="component" value="Unassembled WGS sequence"/>
</dbReference>
<dbReference type="PANTHER" id="PTHR33603:SF1">
    <property type="entry name" value="RIBOSOMAL RNA LARGE SUBUNIT METHYLTRANSFERASE H"/>
    <property type="match status" value="1"/>
</dbReference>
<evidence type="ECO:0000256" key="3">
    <source>
        <dbReference type="ARBA" id="ARBA00022691"/>
    </source>
</evidence>
<keyword evidence="2" id="KW-0808">Transferase</keyword>
<dbReference type="OrthoDB" id="429744at2759"/>
<keyword evidence="3" id="KW-0949">S-adenosyl-L-methionine</keyword>
<dbReference type="GO" id="GO:0008168">
    <property type="term" value="F:methyltransferase activity"/>
    <property type="evidence" value="ECO:0007669"/>
    <property type="project" value="UniProtKB-KW"/>
</dbReference>
<comment type="similarity">
    <text evidence="4">Belongs to the RNA methyltransferase RlmH family.</text>
</comment>
<gene>
    <name evidence="5" type="ORF">PGLA1383_LOCUS33323</name>
    <name evidence="7" type="ORF">PGLA2088_LOCUS21778</name>
    <name evidence="6" type="ORF">PGLA2088_LOCUS6085</name>
</gene>
<dbReference type="CDD" id="cd18081">
    <property type="entry name" value="RlmH-like"/>
    <property type="match status" value="1"/>
</dbReference>
<accession>A0A813I9T6</accession>
<sequence length="171" mass="18705">MKSSAARQALRVVIHTLGGPREAGWETLAASEYARRLERGNPSVLARTTFHPTSEALEKAALSLSAPVVVLDQLGEQMSTEEFTAFLFGQLLLENPRASFVIGGAEGLPPQLRLDGTCSQMASKFRHISLSRLTFPHRVARVLLLEQLFRARELWAGGSYHQSAPVRDAPG</sequence>
<comment type="caution">
    <text evidence="6">The sequence shown here is derived from an EMBL/GenBank/DDBJ whole genome shotgun (WGS) entry which is preliminary data.</text>
</comment>
<organism evidence="6 8">
    <name type="scientific">Polarella glacialis</name>
    <name type="common">Dinoflagellate</name>
    <dbReference type="NCBI Taxonomy" id="89957"/>
    <lineage>
        <taxon>Eukaryota</taxon>
        <taxon>Sar</taxon>
        <taxon>Alveolata</taxon>
        <taxon>Dinophyceae</taxon>
        <taxon>Suessiales</taxon>
        <taxon>Suessiaceae</taxon>
        <taxon>Polarella</taxon>
    </lineage>
</organism>
<evidence type="ECO:0000313" key="9">
    <source>
        <dbReference type="Proteomes" id="UP000654075"/>
    </source>
</evidence>
<dbReference type="Gene3D" id="3.40.1280.10">
    <property type="match status" value="1"/>
</dbReference>
<dbReference type="Pfam" id="PF02590">
    <property type="entry name" value="SPOUT_MTase"/>
    <property type="match status" value="1"/>
</dbReference>
<proteinExistence type="inferred from homology"/>
<name>A0A813I9T6_POLGL</name>
<protein>
    <submittedName>
        <fullName evidence="6">Uncharacterized protein</fullName>
    </submittedName>
</protein>
<dbReference type="EMBL" id="CAJNNW010005955">
    <property type="protein sequence ID" value="CAE8647903.1"/>
    <property type="molecule type" value="Genomic_DNA"/>
</dbReference>
<evidence type="ECO:0000313" key="8">
    <source>
        <dbReference type="Proteomes" id="UP000626109"/>
    </source>
</evidence>
<evidence type="ECO:0000256" key="1">
    <source>
        <dbReference type="ARBA" id="ARBA00022603"/>
    </source>
</evidence>
<keyword evidence="9" id="KW-1185">Reference proteome</keyword>
<dbReference type="GO" id="GO:0032259">
    <property type="term" value="P:methylation"/>
    <property type="evidence" value="ECO:0007669"/>
    <property type="project" value="UniProtKB-KW"/>
</dbReference>
<evidence type="ECO:0000256" key="4">
    <source>
        <dbReference type="ARBA" id="ARBA00038303"/>
    </source>
</evidence>
<dbReference type="SUPFAM" id="SSF75217">
    <property type="entry name" value="alpha/beta knot"/>
    <property type="match status" value="1"/>
</dbReference>
<dbReference type="AlphaFoldDB" id="A0A813I9T6"/>
<evidence type="ECO:0000313" key="5">
    <source>
        <dbReference type="EMBL" id="CAE8615609.1"/>
    </source>
</evidence>
<dbReference type="EMBL" id="CAJNNW010025830">
    <property type="protein sequence ID" value="CAE8680192.1"/>
    <property type="molecule type" value="Genomic_DNA"/>
</dbReference>
<keyword evidence="1" id="KW-0489">Methyltransferase</keyword>
<dbReference type="Proteomes" id="UP000654075">
    <property type="component" value="Unassembled WGS sequence"/>
</dbReference>
<evidence type="ECO:0000313" key="7">
    <source>
        <dbReference type="EMBL" id="CAE8680192.1"/>
    </source>
</evidence>
<dbReference type="InterPro" id="IPR029026">
    <property type="entry name" value="tRNA_m1G_MTases_N"/>
</dbReference>
<evidence type="ECO:0000256" key="2">
    <source>
        <dbReference type="ARBA" id="ARBA00022679"/>
    </source>
</evidence>
<dbReference type="HAMAP" id="MF_00658">
    <property type="entry name" value="23SrRNA_methyltr_H"/>
    <property type="match status" value="1"/>
</dbReference>
<dbReference type="GO" id="GO:0006364">
    <property type="term" value="P:rRNA processing"/>
    <property type="evidence" value="ECO:0007669"/>
    <property type="project" value="InterPro"/>
</dbReference>